<dbReference type="GO" id="GO:0005783">
    <property type="term" value="C:endoplasmic reticulum"/>
    <property type="evidence" value="ECO:0007669"/>
    <property type="project" value="TreeGrafter"/>
</dbReference>
<keyword evidence="6" id="KW-1133">Transmembrane helix</keyword>
<dbReference type="InterPro" id="IPR006620">
    <property type="entry name" value="Pro_4_hyd_alph"/>
</dbReference>
<dbReference type="Pfam" id="PF13640">
    <property type="entry name" value="2OG-FeII_Oxy_3"/>
    <property type="match status" value="1"/>
</dbReference>
<dbReference type="AlphaFoldDB" id="A0A1Y1ZPK6"/>
<proteinExistence type="predicted"/>
<dbReference type="InterPro" id="IPR044862">
    <property type="entry name" value="Pro_4_hyd_alph_FE2OG_OXY"/>
</dbReference>
<keyword evidence="9" id="KW-1185">Reference proteome</keyword>
<evidence type="ECO:0000313" key="9">
    <source>
        <dbReference type="Proteomes" id="UP000193144"/>
    </source>
</evidence>
<dbReference type="OrthoDB" id="420380at2759"/>
<gene>
    <name evidence="8" type="ORF">BCR34DRAFT_624486</name>
</gene>
<accession>A0A1Y1ZPK6</accession>
<dbReference type="PANTHER" id="PTHR10869:SF246">
    <property type="entry name" value="TRANSMEMBRANE PROLYL 4-HYDROXYLASE"/>
    <property type="match status" value="1"/>
</dbReference>
<evidence type="ECO:0000256" key="2">
    <source>
        <dbReference type="ARBA" id="ARBA00022723"/>
    </source>
</evidence>
<protein>
    <recommendedName>
        <fullName evidence="7">Prolyl 4-hydroxylase alpha subunit domain-containing protein</fullName>
    </recommendedName>
</protein>
<dbReference type="STRING" id="1231657.A0A1Y1ZPK6"/>
<evidence type="ECO:0000256" key="1">
    <source>
        <dbReference type="ARBA" id="ARBA00001961"/>
    </source>
</evidence>
<keyword evidence="6" id="KW-0472">Membrane</keyword>
<dbReference type="EMBL" id="MCFA01000054">
    <property type="protein sequence ID" value="ORY12134.1"/>
    <property type="molecule type" value="Genomic_DNA"/>
</dbReference>
<dbReference type="PANTHER" id="PTHR10869">
    <property type="entry name" value="PROLYL 4-HYDROXYLASE ALPHA SUBUNIT"/>
    <property type="match status" value="1"/>
</dbReference>
<evidence type="ECO:0000256" key="4">
    <source>
        <dbReference type="ARBA" id="ARBA00023002"/>
    </source>
</evidence>
<evidence type="ECO:0000313" key="8">
    <source>
        <dbReference type="EMBL" id="ORY12134.1"/>
    </source>
</evidence>
<feature type="domain" description="Prolyl 4-hydroxylase alpha subunit" evidence="7">
    <location>
        <begin position="74"/>
        <end position="271"/>
    </location>
</feature>
<dbReference type="GO" id="GO:0031418">
    <property type="term" value="F:L-ascorbic acid binding"/>
    <property type="evidence" value="ECO:0007669"/>
    <property type="project" value="InterPro"/>
</dbReference>
<keyword evidence="5" id="KW-0408">Iron</keyword>
<evidence type="ECO:0000256" key="6">
    <source>
        <dbReference type="SAM" id="Phobius"/>
    </source>
</evidence>
<sequence length="290" mass="32718">MPPSLGSLVQYSILGLVAYILAGAPLLDILSPHGKPKSEAQILSKDKLENLVIPEKGLICPEHGYKVFVFQRDPLVVYIEGFLSAEESEHIVRMSESKFRPSTVWTEGVEHFNPEVRNSEKAQLDRDTIVQCIENRALQFQGWRPHLFIEKLWSQRYVTGGHYRHHYDWSTSTPSSGRVSSFMVYLEANCTGGGTNFPRLRKPEEKSWCKFVECGEGEREEGLEGVTFKPVKGNAVFWENLRPDGSGYDESWHAGLPVRSGAKIGLNIWSWYQKGYAPEEVAEDVVKSAG</sequence>
<name>A0A1Y1ZPK6_9PLEO</name>
<keyword evidence="6" id="KW-0812">Transmembrane</keyword>
<dbReference type="Gene3D" id="2.60.120.620">
    <property type="entry name" value="q2cbj1_9rhob like domain"/>
    <property type="match status" value="1"/>
</dbReference>
<dbReference type="SMART" id="SM00702">
    <property type="entry name" value="P4Hc"/>
    <property type="match status" value="1"/>
</dbReference>
<dbReference type="Proteomes" id="UP000193144">
    <property type="component" value="Unassembled WGS sequence"/>
</dbReference>
<evidence type="ECO:0000256" key="5">
    <source>
        <dbReference type="ARBA" id="ARBA00023004"/>
    </source>
</evidence>
<dbReference type="FunFam" id="2.60.120.620:FF:000027">
    <property type="entry name" value="Oxidoreductase, 2OG-Fe(II) oxygenase family family"/>
    <property type="match status" value="1"/>
</dbReference>
<keyword evidence="3" id="KW-0223">Dioxygenase</keyword>
<dbReference type="GO" id="GO:0004656">
    <property type="term" value="F:procollagen-proline 4-dioxygenase activity"/>
    <property type="evidence" value="ECO:0007669"/>
    <property type="project" value="TreeGrafter"/>
</dbReference>
<keyword evidence="2" id="KW-0479">Metal-binding</keyword>
<dbReference type="GO" id="GO:0005506">
    <property type="term" value="F:iron ion binding"/>
    <property type="evidence" value="ECO:0007669"/>
    <property type="project" value="InterPro"/>
</dbReference>
<reference evidence="8 9" key="1">
    <citation type="submission" date="2016-07" db="EMBL/GenBank/DDBJ databases">
        <title>Pervasive Adenine N6-methylation of Active Genes in Fungi.</title>
        <authorList>
            <consortium name="DOE Joint Genome Institute"/>
            <person name="Mondo S.J."/>
            <person name="Dannebaum R.O."/>
            <person name="Kuo R.C."/>
            <person name="Labutti K."/>
            <person name="Haridas S."/>
            <person name="Kuo A."/>
            <person name="Salamov A."/>
            <person name="Ahrendt S.R."/>
            <person name="Lipzen A."/>
            <person name="Sullivan W."/>
            <person name="Andreopoulos W.B."/>
            <person name="Clum A."/>
            <person name="Lindquist E."/>
            <person name="Daum C."/>
            <person name="Ramamoorthy G.K."/>
            <person name="Gryganskyi A."/>
            <person name="Culley D."/>
            <person name="Magnuson J.K."/>
            <person name="James T.Y."/>
            <person name="O'Malley M.A."/>
            <person name="Stajich J.E."/>
            <person name="Spatafora J.W."/>
            <person name="Visel A."/>
            <person name="Grigoriev I.V."/>
        </authorList>
    </citation>
    <scope>NUCLEOTIDE SEQUENCE [LARGE SCALE GENOMIC DNA]</scope>
    <source>
        <strain evidence="8 9">CBS 115471</strain>
    </source>
</reference>
<evidence type="ECO:0000256" key="3">
    <source>
        <dbReference type="ARBA" id="ARBA00022964"/>
    </source>
</evidence>
<comment type="caution">
    <text evidence="8">The sequence shown here is derived from an EMBL/GenBank/DDBJ whole genome shotgun (WGS) entry which is preliminary data.</text>
</comment>
<dbReference type="InterPro" id="IPR045054">
    <property type="entry name" value="P4HA-like"/>
</dbReference>
<comment type="cofactor">
    <cofactor evidence="1">
        <name>L-ascorbate</name>
        <dbReference type="ChEBI" id="CHEBI:38290"/>
    </cofactor>
</comment>
<organism evidence="8 9">
    <name type="scientific">Clohesyomyces aquaticus</name>
    <dbReference type="NCBI Taxonomy" id="1231657"/>
    <lineage>
        <taxon>Eukaryota</taxon>
        <taxon>Fungi</taxon>
        <taxon>Dikarya</taxon>
        <taxon>Ascomycota</taxon>
        <taxon>Pezizomycotina</taxon>
        <taxon>Dothideomycetes</taxon>
        <taxon>Pleosporomycetidae</taxon>
        <taxon>Pleosporales</taxon>
        <taxon>Lindgomycetaceae</taxon>
        <taxon>Clohesyomyces</taxon>
    </lineage>
</organism>
<feature type="transmembrane region" description="Helical" evidence="6">
    <location>
        <begin position="12"/>
        <end position="30"/>
    </location>
</feature>
<keyword evidence="4" id="KW-0560">Oxidoreductase</keyword>
<evidence type="ECO:0000259" key="7">
    <source>
        <dbReference type="SMART" id="SM00702"/>
    </source>
</evidence>